<sequence>MTPIQAQSLARRCWRAETLARAKNRLGKTAPGLECCRVSAVTCYRVQGLRLPHASWPIRVAGEIRRLARSPPNVKVR</sequence>
<gene>
    <name evidence="1" type="ORF">DSL92_04065</name>
</gene>
<evidence type="ECO:0000313" key="1">
    <source>
        <dbReference type="EMBL" id="RUA22774.1"/>
    </source>
</evidence>
<comment type="caution">
    <text evidence="1">The sequence shown here is derived from an EMBL/GenBank/DDBJ whole genome shotgun (WGS) entry which is preliminary data.</text>
</comment>
<dbReference type="EMBL" id="RXHI01000010">
    <property type="protein sequence ID" value="RUA22774.1"/>
    <property type="molecule type" value="Genomic_DNA"/>
</dbReference>
<reference evidence="1" key="1">
    <citation type="submission" date="2018-12" db="EMBL/GenBank/DDBJ databases">
        <authorList>
            <person name="Jadhav K."/>
            <person name="Kushwaha B."/>
            <person name="Jadhav I."/>
        </authorList>
    </citation>
    <scope>NUCLEOTIDE SEQUENCE [LARGE SCALE GENOMIC DNA]</scope>
    <source>
        <strain evidence="1">SBS 10</strain>
    </source>
</reference>
<name>A0A3S0NHI2_9GAMM</name>
<organism evidence="1">
    <name type="scientific">Billgrantia gudaonensis</name>
    <dbReference type="NCBI Taxonomy" id="376427"/>
    <lineage>
        <taxon>Bacteria</taxon>
        <taxon>Pseudomonadati</taxon>
        <taxon>Pseudomonadota</taxon>
        <taxon>Gammaproteobacteria</taxon>
        <taxon>Oceanospirillales</taxon>
        <taxon>Halomonadaceae</taxon>
        <taxon>Billgrantia</taxon>
    </lineage>
</organism>
<dbReference type="AlphaFoldDB" id="A0A3S0NHI2"/>
<protein>
    <submittedName>
        <fullName evidence="1">Uncharacterized protein</fullName>
    </submittedName>
</protein>
<accession>A0A3S0NHI2</accession>
<proteinExistence type="predicted"/>